<evidence type="ECO:0000313" key="2">
    <source>
        <dbReference type="EMBL" id="MCP9765407.1"/>
    </source>
</evidence>
<reference evidence="2 3" key="1">
    <citation type="submission" date="2018-11" db="EMBL/GenBank/DDBJ databases">
        <title>Novel bacteria species description.</title>
        <authorList>
            <person name="Han J.-H."/>
        </authorList>
    </citation>
    <scope>NUCLEOTIDE SEQUENCE [LARGE SCALE GENOMIC DNA]</scope>
    <source>
        <strain evidence="2 3">KCTC23259</strain>
    </source>
</reference>
<dbReference type="PROSITE" id="PS50042">
    <property type="entry name" value="CNMP_BINDING_3"/>
    <property type="match status" value="1"/>
</dbReference>
<dbReference type="CDD" id="cd00038">
    <property type="entry name" value="CAP_ED"/>
    <property type="match status" value="1"/>
</dbReference>
<dbReference type="AlphaFoldDB" id="A0AAE3H5S0"/>
<dbReference type="InterPro" id="IPR000595">
    <property type="entry name" value="cNMP-bd_dom"/>
</dbReference>
<evidence type="ECO:0000313" key="3">
    <source>
        <dbReference type="Proteomes" id="UP001204144"/>
    </source>
</evidence>
<keyword evidence="3" id="KW-1185">Reference proteome</keyword>
<dbReference type="Proteomes" id="UP001204144">
    <property type="component" value="Unassembled WGS sequence"/>
</dbReference>
<name>A0AAE3H5S0_9BACT</name>
<comment type="caution">
    <text evidence="2">The sequence shown here is derived from an EMBL/GenBank/DDBJ whole genome shotgun (WGS) entry which is preliminary data.</text>
</comment>
<feature type="domain" description="Cyclic nucleotide-binding" evidence="1">
    <location>
        <begin position="16"/>
        <end position="114"/>
    </location>
</feature>
<gene>
    <name evidence="2" type="ORF">EGI31_20930</name>
</gene>
<protein>
    <submittedName>
        <fullName evidence="2">Crp/Fnr family transcriptional regulator</fullName>
    </submittedName>
</protein>
<accession>A0AAE3H5S0</accession>
<sequence>MNRNILKSYFQQILPMPEEIAAQFSEILTFKEIEKGETILQEGKINNLTHFIEEGFVRSFVIDVDDNEVTTELYGPSEFADNFLSFFRKTPSPETFQAITPCKVWVMDYETVQKHFHDFPEFREWGRLLLLSNFAKLQNRTINLLKLTAENRYEKLIRQKPELIQNVPLKYLASYLGITDTSLSRIRKDFARK</sequence>
<evidence type="ECO:0000259" key="1">
    <source>
        <dbReference type="PROSITE" id="PS50042"/>
    </source>
</evidence>
<organism evidence="2 3">
    <name type="scientific">Lacihabitans soyangensis</name>
    <dbReference type="NCBI Taxonomy" id="869394"/>
    <lineage>
        <taxon>Bacteria</taxon>
        <taxon>Pseudomonadati</taxon>
        <taxon>Bacteroidota</taxon>
        <taxon>Cytophagia</taxon>
        <taxon>Cytophagales</taxon>
        <taxon>Leadbetterellaceae</taxon>
        <taxon>Lacihabitans</taxon>
    </lineage>
</organism>
<dbReference type="Pfam" id="PF00027">
    <property type="entry name" value="cNMP_binding"/>
    <property type="match status" value="1"/>
</dbReference>
<dbReference type="RefSeq" id="WP_255039100.1">
    <property type="nucleotide sequence ID" value="NZ_RJUF01000183.1"/>
</dbReference>
<dbReference type="SUPFAM" id="SSF51206">
    <property type="entry name" value="cAMP-binding domain-like"/>
    <property type="match status" value="1"/>
</dbReference>
<dbReference type="InterPro" id="IPR014710">
    <property type="entry name" value="RmlC-like_jellyroll"/>
</dbReference>
<dbReference type="Gene3D" id="2.60.120.10">
    <property type="entry name" value="Jelly Rolls"/>
    <property type="match status" value="1"/>
</dbReference>
<proteinExistence type="predicted"/>
<dbReference type="InterPro" id="IPR018490">
    <property type="entry name" value="cNMP-bd_dom_sf"/>
</dbReference>
<dbReference type="EMBL" id="RJUF01000183">
    <property type="protein sequence ID" value="MCP9765407.1"/>
    <property type="molecule type" value="Genomic_DNA"/>
</dbReference>
<dbReference type="SMART" id="SM00100">
    <property type="entry name" value="cNMP"/>
    <property type="match status" value="1"/>
</dbReference>